<comment type="caution">
    <text evidence="1">The sequence shown here is derived from an EMBL/GenBank/DDBJ whole genome shotgun (WGS) entry which is preliminary data.</text>
</comment>
<name>A0A5B7KMR9_PORTR</name>
<reference evidence="1 2" key="1">
    <citation type="submission" date="2019-05" db="EMBL/GenBank/DDBJ databases">
        <title>Another draft genome of Portunus trituberculatus and its Hox gene families provides insights of decapod evolution.</title>
        <authorList>
            <person name="Jeong J.-H."/>
            <person name="Song I."/>
            <person name="Kim S."/>
            <person name="Choi T."/>
            <person name="Kim D."/>
            <person name="Ryu S."/>
            <person name="Kim W."/>
        </authorList>
    </citation>
    <scope>NUCLEOTIDE SEQUENCE [LARGE SCALE GENOMIC DNA]</scope>
    <source>
        <tissue evidence="1">Muscle</tissue>
    </source>
</reference>
<sequence length="68" mass="7013">MSLTTVHPGVNMPCPGCAVGHTTPSSRVHTGDLAVSAHGSPLSHRAARYHHTLRPCSSPPTPGPSHLS</sequence>
<dbReference type="EMBL" id="VSRR010152454">
    <property type="protein sequence ID" value="MPD06678.1"/>
    <property type="molecule type" value="Genomic_DNA"/>
</dbReference>
<keyword evidence="2" id="KW-1185">Reference proteome</keyword>
<dbReference type="Proteomes" id="UP000324222">
    <property type="component" value="Unassembled WGS sequence"/>
</dbReference>
<protein>
    <submittedName>
        <fullName evidence="1">Uncharacterized protein</fullName>
    </submittedName>
</protein>
<accession>A0A5B7KMR9</accession>
<organism evidence="1 2">
    <name type="scientific">Portunus trituberculatus</name>
    <name type="common">Swimming crab</name>
    <name type="synonym">Neptunus trituberculatus</name>
    <dbReference type="NCBI Taxonomy" id="210409"/>
    <lineage>
        <taxon>Eukaryota</taxon>
        <taxon>Metazoa</taxon>
        <taxon>Ecdysozoa</taxon>
        <taxon>Arthropoda</taxon>
        <taxon>Crustacea</taxon>
        <taxon>Multicrustacea</taxon>
        <taxon>Malacostraca</taxon>
        <taxon>Eumalacostraca</taxon>
        <taxon>Eucarida</taxon>
        <taxon>Decapoda</taxon>
        <taxon>Pleocyemata</taxon>
        <taxon>Brachyura</taxon>
        <taxon>Eubrachyura</taxon>
        <taxon>Portunoidea</taxon>
        <taxon>Portunidae</taxon>
        <taxon>Portuninae</taxon>
        <taxon>Portunus</taxon>
    </lineage>
</organism>
<evidence type="ECO:0000313" key="2">
    <source>
        <dbReference type="Proteomes" id="UP000324222"/>
    </source>
</evidence>
<dbReference type="AlphaFoldDB" id="A0A5B7KMR9"/>
<gene>
    <name evidence="1" type="ORF">E2C01_102502</name>
</gene>
<evidence type="ECO:0000313" key="1">
    <source>
        <dbReference type="EMBL" id="MPD06678.1"/>
    </source>
</evidence>
<proteinExistence type="predicted"/>